<dbReference type="InterPro" id="IPR028082">
    <property type="entry name" value="Peripla_BP_I"/>
</dbReference>
<feature type="domain" description="PAS" evidence="4">
    <location>
        <begin position="542"/>
        <end position="612"/>
    </location>
</feature>
<keyword evidence="3" id="KW-0804">Transcription</keyword>
<dbReference type="InterPro" id="IPR035965">
    <property type="entry name" value="PAS-like_dom_sf"/>
</dbReference>
<dbReference type="SMART" id="SM00091">
    <property type="entry name" value="PAS"/>
    <property type="match status" value="1"/>
</dbReference>
<dbReference type="Pfam" id="PF08447">
    <property type="entry name" value="PAS_3"/>
    <property type="match status" value="1"/>
</dbReference>
<dbReference type="InterPro" id="IPR000160">
    <property type="entry name" value="GGDEF_dom"/>
</dbReference>
<protein>
    <submittedName>
        <fullName evidence="8">EAL domain-containing protein</fullName>
    </submittedName>
</protein>
<dbReference type="AlphaFoldDB" id="A0A939LW26"/>
<dbReference type="EMBL" id="JAGEMK010000010">
    <property type="protein sequence ID" value="MBO1753214.1"/>
    <property type="molecule type" value="Genomic_DNA"/>
</dbReference>
<dbReference type="GO" id="GO:0003677">
    <property type="term" value="F:DNA binding"/>
    <property type="evidence" value="ECO:0007669"/>
    <property type="project" value="UniProtKB-KW"/>
</dbReference>
<dbReference type="CDD" id="cd01949">
    <property type="entry name" value="GGDEF"/>
    <property type="match status" value="1"/>
</dbReference>
<dbReference type="InterPro" id="IPR029787">
    <property type="entry name" value="Nucleotide_cyclase"/>
</dbReference>
<evidence type="ECO:0000313" key="8">
    <source>
        <dbReference type="EMBL" id="MBO1753214.1"/>
    </source>
</evidence>
<dbReference type="PROSITE" id="PS50113">
    <property type="entry name" value="PAC"/>
    <property type="match status" value="1"/>
</dbReference>
<comment type="caution">
    <text evidence="8">The sequence shown here is derived from an EMBL/GenBank/DDBJ whole genome shotgun (WGS) entry which is preliminary data.</text>
</comment>
<feature type="domain" description="EAL" evidence="6">
    <location>
        <begin position="842"/>
        <end position="1096"/>
    </location>
</feature>
<dbReference type="Pfam" id="PF00563">
    <property type="entry name" value="EAL"/>
    <property type="match status" value="1"/>
</dbReference>
<organism evidence="8 9">
    <name type="scientific">Actinotalea soli</name>
    <dbReference type="NCBI Taxonomy" id="2819234"/>
    <lineage>
        <taxon>Bacteria</taxon>
        <taxon>Bacillati</taxon>
        <taxon>Actinomycetota</taxon>
        <taxon>Actinomycetes</taxon>
        <taxon>Micrococcales</taxon>
        <taxon>Cellulomonadaceae</taxon>
        <taxon>Actinotalea</taxon>
    </lineage>
</organism>
<dbReference type="SUPFAM" id="SSF53822">
    <property type="entry name" value="Periplasmic binding protein-like I"/>
    <property type="match status" value="1"/>
</dbReference>
<sequence>MQHVPTLLVLSHSTGGYYFGTLLTGVARELAARGGKAVVMQTLDVGQHSDRITEPTTFTLPVAWDRADAALSVTSAVDPTYLRRLREAGMPVVVASDHAGGLAVPTAMPDNHGGTSAAVRHLLAHGHRRVGFVGNLSQQDARERYAAFRETLVAAGLQVDPALVFDSTDNAETGGAEVADRILAAPVRPTGLMVATDRCAVGLVGRLAAAGVTVPDDIAVAAYDNIEGAPYASPPLTTVDQPFDEVGALASSLALAQASGAHVPAVPHVAPGRFVVRGSCGCAATAGPPVADRSQTARRLVRMLSTGNRTRDAGLTAAVEKLVAEVETLAEAPLTAYEIEGLTRSVRAVAPRPAAVRSLARVLVEHLAATTPQGAGSSVSATLRNLQAEAFLARASAVERKLAEQFGLDAGLLGAVGSDPRDLSWLAGTHISGGVLALWDDERHESLTVVGSHDPAGALGDLVGTTTTVTQFPPPSLVATSDPADRTMCFVVPVRTRDKAWGLLAVVAEIDTDSAQETFHHWAALLASALDQSDLQRKVHTSERRYALAAKAANDGLWEVELAGDTVHLSDRCRDLLGQPQDPAGVEAFTALAHPEDRDALHDAVSTAMSLRGAPVELEYRVRQGDGSYRWVLTRFLGEGPDDGPVERLVGSLADIHTRKELEEQLRQGALYDPVTGLPNRRLFLDRLSLAVARRTRRPDAGFAVLFLDLDGFKLVNDSLGHLVGDDLLCEVARRLTVELREVDTAARFGGDEFAILLSDPAPEEVLVIAERIQERVAAPILLGDHEVSVSASIGITTSELEYVDAEDVLRDSDTAMYHAKGTERGTASVFDPEMHTAASGRLRLHSDLRAALVERQFVVHYQPIVALDGSALAHFEALVRWEHPSRGLLGPGAFLPDMVDSSTIVELGRWLIDEVCRQVAAWRSEYAGAVTVSVNLSHREFWAPDLVQTVTRALAEHEVPAESLVLEITETVIMRDEGAALRVMEELHATGVRLHIDDFGTGHSSLSALRALPVDALKIDGSFVRELTETDRTADLVEVILYMGRVLGLEVIAEQVETLAQAERLTTMGCANAQGWLYAKALPAAEAGALLGSPLALAAQLEPKDVDDPVRTP</sequence>
<dbReference type="InterPro" id="IPR013655">
    <property type="entry name" value="PAS_fold_3"/>
</dbReference>
<proteinExistence type="predicted"/>
<evidence type="ECO:0000256" key="3">
    <source>
        <dbReference type="ARBA" id="ARBA00023163"/>
    </source>
</evidence>
<keyword evidence="1" id="KW-0805">Transcription regulation</keyword>
<dbReference type="InterPro" id="IPR000014">
    <property type="entry name" value="PAS"/>
</dbReference>
<dbReference type="SUPFAM" id="SSF141868">
    <property type="entry name" value="EAL domain-like"/>
    <property type="match status" value="1"/>
</dbReference>
<dbReference type="NCBIfam" id="TIGR00229">
    <property type="entry name" value="sensory_box"/>
    <property type="match status" value="1"/>
</dbReference>
<dbReference type="PANTHER" id="PTHR44757">
    <property type="entry name" value="DIGUANYLATE CYCLASE DGCP"/>
    <property type="match status" value="1"/>
</dbReference>
<dbReference type="Proteomes" id="UP000664209">
    <property type="component" value="Unassembled WGS sequence"/>
</dbReference>
<evidence type="ECO:0000259" key="6">
    <source>
        <dbReference type="PROSITE" id="PS50883"/>
    </source>
</evidence>
<dbReference type="SMART" id="SM00267">
    <property type="entry name" value="GGDEF"/>
    <property type="match status" value="1"/>
</dbReference>
<dbReference type="InterPro" id="IPR046335">
    <property type="entry name" value="LacI/GalR-like_sensor"/>
</dbReference>
<dbReference type="Gene3D" id="3.30.450.20">
    <property type="entry name" value="PAS domain"/>
    <property type="match status" value="1"/>
</dbReference>
<dbReference type="PROSITE" id="PS50112">
    <property type="entry name" value="PAS"/>
    <property type="match status" value="1"/>
</dbReference>
<dbReference type="SUPFAM" id="SSF55785">
    <property type="entry name" value="PYP-like sensor domain (PAS domain)"/>
    <property type="match status" value="1"/>
</dbReference>
<keyword evidence="9" id="KW-1185">Reference proteome</keyword>
<dbReference type="InterPro" id="IPR043128">
    <property type="entry name" value="Rev_trsase/Diguanyl_cyclase"/>
</dbReference>
<dbReference type="Gene3D" id="3.40.50.2300">
    <property type="match status" value="2"/>
</dbReference>
<evidence type="ECO:0000259" key="5">
    <source>
        <dbReference type="PROSITE" id="PS50113"/>
    </source>
</evidence>
<accession>A0A939LW26</accession>
<dbReference type="SUPFAM" id="SSF55073">
    <property type="entry name" value="Nucleotide cyclase"/>
    <property type="match status" value="1"/>
</dbReference>
<dbReference type="SMART" id="SM00052">
    <property type="entry name" value="EAL"/>
    <property type="match status" value="1"/>
</dbReference>
<dbReference type="Gene3D" id="3.20.20.450">
    <property type="entry name" value="EAL domain"/>
    <property type="match status" value="1"/>
</dbReference>
<dbReference type="PANTHER" id="PTHR44757:SF2">
    <property type="entry name" value="BIOFILM ARCHITECTURE MAINTENANCE PROTEIN MBAA"/>
    <property type="match status" value="1"/>
</dbReference>
<dbReference type="Pfam" id="PF13377">
    <property type="entry name" value="Peripla_BP_3"/>
    <property type="match status" value="1"/>
</dbReference>
<dbReference type="Gene3D" id="3.30.70.270">
    <property type="match status" value="1"/>
</dbReference>
<dbReference type="CDD" id="cd06267">
    <property type="entry name" value="PBP1_LacI_sugar_binding-like"/>
    <property type="match status" value="1"/>
</dbReference>
<dbReference type="InterPro" id="IPR001633">
    <property type="entry name" value="EAL_dom"/>
</dbReference>
<evidence type="ECO:0000313" key="9">
    <source>
        <dbReference type="Proteomes" id="UP000664209"/>
    </source>
</evidence>
<dbReference type="PROSITE" id="PS50883">
    <property type="entry name" value="EAL"/>
    <property type="match status" value="1"/>
</dbReference>
<dbReference type="Pfam" id="PF00990">
    <property type="entry name" value="GGDEF"/>
    <property type="match status" value="1"/>
</dbReference>
<gene>
    <name evidence="8" type="ORF">J4G33_15510</name>
</gene>
<dbReference type="InterPro" id="IPR052155">
    <property type="entry name" value="Biofilm_reg_signaling"/>
</dbReference>
<feature type="domain" description="PAC" evidence="5">
    <location>
        <begin position="616"/>
        <end position="668"/>
    </location>
</feature>
<keyword evidence="2" id="KW-0238">DNA-binding</keyword>
<evidence type="ECO:0000256" key="1">
    <source>
        <dbReference type="ARBA" id="ARBA00023015"/>
    </source>
</evidence>
<reference evidence="8" key="1">
    <citation type="submission" date="2021-03" db="EMBL/GenBank/DDBJ databases">
        <title>Actinotalea soli sp. nov., isolated from soil.</title>
        <authorList>
            <person name="Ping W."/>
            <person name="Zhang J."/>
        </authorList>
    </citation>
    <scope>NUCLEOTIDE SEQUENCE</scope>
    <source>
        <strain evidence="8">BY-33</strain>
    </source>
</reference>
<dbReference type="PROSITE" id="PS50887">
    <property type="entry name" value="GGDEF"/>
    <property type="match status" value="1"/>
</dbReference>
<dbReference type="InterPro" id="IPR000700">
    <property type="entry name" value="PAS-assoc_C"/>
</dbReference>
<dbReference type="RefSeq" id="WP_208056887.1">
    <property type="nucleotide sequence ID" value="NZ_JAGEMK010000010.1"/>
</dbReference>
<name>A0A939LW26_9CELL</name>
<dbReference type="CDD" id="cd00130">
    <property type="entry name" value="PAS"/>
    <property type="match status" value="1"/>
</dbReference>
<dbReference type="CDD" id="cd01948">
    <property type="entry name" value="EAL"/>
    <property type="match status" value="1"/>
</dbReference>
<dbReference type="InterPro" id="IPR035919">
    <property type="entry name" value="EAL_sf"/>
</dbReference>
<evidence type="ECO:0000259" key="7">
    <source>
        <dbReference type="PROSITE" id="PS50887"/>
    </source>
</evidence>
<dbReference type="NCBIfam" id="TIGR00254">
    <property type="entry name" value="GGDEF"/>
    <property type="match status" value="1"/>
</dbReference>
<feature type="domain" description="GGDEF" evidence="7">
    <location>
        <begin position="701"/>
        <end position="833"/>
    </location>
</feature>
<evidence type="ECO:0000256" key="2">
    <source>
        <dbReference type="ARBA" id="ARBA00023125"/>
    </source>
</evidence>
<evidence type="ECO:0000259" key="4">
    <source>
        <dbReference type="PROSITE" id="PS50112"/>
    </source>
</evidence>